<proteinExistence type="predicted"/>
<dbReference type="AlphaFoldDB" id="A0A1U9NL59"/>
<gene>
    <name evidence="1" type="ORF">STSP2_01840</name>
</gene>
<organism evidence="1 2">
    <name type="scientific">Anaerohalosphaera lusitana</name>
    <dbReference type="NCBI Taxonomy" id="1936003"/>
    <lineage>
        <taxon>Bacteria</taxon>
        <taxon>Pseudomonadati</taxon>
        <taxon>Planctomycetota</taxon>
        <taxon>Phycisphaerae</taxon>
        <taxon>Sedimentisphaerales</taxon>
        <taxon>Anaerohalosphaeraceae</taxon>
        <taxon>Anaerohalosphaera</taxon>
    </lineage>
</organism>
<evidence type="ECO:0000313" key="2">
    <source>
        <dbReference type="Proteomes" id="UP000189674"/>
    </source>
</evidence>
<dbReference type="KEGG" id="alus:STSP2_01840"/>
<name>A0A1U9NL59_9BACT</name>
<accession>A0A1U9NL59</accession>
<dbReference type="EMBL" id="CP019791">
    <property type="protein sequence ID" value="AQT68671.1"/>
    <property type="molecule type" value="Genomic_DNA"/>
</dbReference>
<evidence type="ECO:0000313" key="1">
    <source>
        <dbReference type="EMBL" id="AQT68671.1"/>
    </source>
</evidence>
<dbReference type="RefSeq" id="WP_146661881.1">
    <property type="nucleotide sequence ID" value="NZ_CP019791.1"/>
</dbReference>
<dbReference type="PROSITE" id="PS51257">
    <property type="entry name" value="PROKAR_LIPOPROTEIN"/>
    <property type="match status" value="1"/>
</dbReference>
<dbReference type="STRING" id="1936003.STSP2_01840"/>
<sequence length="280" mass="31866" precursor="true">MLRTILNVMLVVTLLGVVGCPPPVEVEEPLMECERDMTVGRLVEVLDAQRENAAALKARGRLSIRWVEEGKIKEETPDVQVRFVPESKLFLDGRILGQEVIRLGTNDEEFWLRMKPDEISMYQWGRWEDAAKCPGQQLLNPHNLLEALGMVRVDDGYDLTIRAGEYVLTEVDASGGFAKRVYVGCADYLVRKIEYYGEDGRVDVVIELEEYEEVGEGHFVPTRIGIINHGKNSSKAEFMLSSVGVYEDIKPKAFVRPEPEGIKNVYRLNENCEFVRQTRE</sequence>
<protein>
    <recommendedName>
        <fullName evidence="3">Outer membrane lipoprotein-sorting protein</fullName>
    </recommendedName>
</protein>
<evidence type="ECO:0008006" key="3">
    <source>
        <dbReference type="Google" id="ProtNLM"/>
    </source>
</evidence>
<keyword evidence="2" id="KW-1185">Reference proteome</keyword>
<reference evidence="2" key="1">
    <citation type="submission" date="2017-02" db="EMBL/GenBank/DDBJ databases">
        <title>Comparative genomics and description of representatives of a novel lineage of planctomycetes thriving in anoxic sediments.</title>
        <authorList>
            <person name="Spring S."/>
            <person name="Bunk B."/>
            <person name="Sproer C."/>
        </authorList>
    </citation>
    <scope>NUCLEOTIDE SEQUENCE [LARGE SCALE GENOMIC DNA]</scope>
    <source>
        <strain evidence="2">ST-NAGAB-D1</strain>
    </source>
</reference>
<dbReference type="Proteomes" id="UP000189674">
    <property type="component" value="Chromosome"/>
</dbReference>
<dbReference type="Gene3D" id="2.50.20.10">
    <property type="entry name" value="Lipoprotein localisation LolA/LolB/LppX"/>
    <property type="match status" value="1"/>
</dbReference>